<dbReference type="GO" id="GO:0022857">
    <property type="term" value="F:transmembrane transporter activity"/>
    <property type="evidence" value="ECO:0007669"/>
    <property type="project" value="InterPro"/>
</dbReference>
<dbReference type="InterPro" id="IPR011701">
    <property type="entry name" value="MFS"/>
</dbReference>
<keyword evidence="5 6" id="KW-0472">Membrane</keyword>
<evidence type="ECO:0000259" key="7">
    <source>
        <dbReference type="PROSITE" id="PS50850"/>
    </source>
</evidence>
<sequence length="571" mass="62197">MDEKTTTHEHRPIDGPRNDLIRTISQATVEPAANPDIPEKHTVSDVRRESFETQHEDIQPCTTTAPSDMEAVRTVSTQGPLYSIFTLSQKRFIVFMSATGGFFSAISANIYLPALNALAADFGVSASLINLTLTTYMIFQGIVPLLMGDLADTVGRRPAYILCFILYISANIGLALCPDYASLLVLRCLQSSGSSTLIALGSGVVADVADVSERGLWMGINAAGPNVSPAIGPVIGGVISQYLGWRWIFWFLLILSCTYMIPLVLFYPETSRNVVGNGSLPPQRWNVSLVSYLQVRRAQKGSLPTPTSSPPLPHRRITFPNPLHGLALLGEKEIGLLLAFNAVVFIPYYVTLATTPYLFARIYHFSDVQVGLSFLPLGAGAILAPIINGHFLDLNFRRTAKKLGMVVDRKRAMDLTSFPLEKARMQVLMPFILLCVVSTLTYGWIMHFNAPLPAALVLQFVIGMCSTAAFGALNVLLVDLCPKTPTTVIAANNFCRCLMGAGATAAVVPAIEGLGTGGAFSLTAGVLAAVTPIAWALVKKGPKWREERRVRLAKIEEREEEKRREREDGEE</sequence>
<feature type="transmembrane region" description="Helical" evidence="6">
    <location>
        <begin position="457"/>
        <end position="481"/>
    </location>
</feature>
<dbReference type="PANTHER" id="PTHR23502">
    <property type="entry name" value="MAJOR FACILITATOR SUPERFAMILY"/>
    <property type="match status" value="1"/>
</dbReference>
<feature type="transmembrane region" description="Helical" evidence="6">
    <location>
        <begin position="370"/>
        <end position="392"/>
    </location>
</feature>
<evidence type="ECO:0000313" key="8">
    <source>
        <dbReference type="EMBL" id="KAG8629716.1"/>
    </source>
</evidence>
<feature type="transmembrane region" description="Helical" evidence="6">
    <location>
        <begin position="247"/>
        <end position="267"/>
    </location>
</feature>
<dbReference type="InterPro" id="IPR020846">
    <property type="entry name" value="MFS_dom"/>
</dbReference>
<keyword evidence="4 6" id="KW-1133">Transmembrane helix</keyword>
<dbReference type="FunFam" id="1.20.1720.10:FF:000009">
    <property type="entry name" value="MFS multidrug transporter"/>
    <property type="match status" value="1"/>
</dbReference>
<evidence type="ECO:0000256" key="5">
    <source>
        <dbReference type="ARBA" id="ARBA00023136"/>
    </source>
</evidence>
<dbReference type="AlphaFoldDB" id="A0A8K0PH71"/>
<evidence type="ECO:0000256" key="2">
    <source>
        <dbReference type="ARBA" id="ARBA00022448"/>
    </source>
</evidence>
<dbReference type="EMBL" id="JAESVG020000002">
    <property type="protein sequence ID" value="KAG8629716.1"/>
    <property type="molecule type" value="Genomic_DNA"/>
</dbReference>
<dbReference type="OrthoDB" id="2441642at2759"/>
<gene>
    <name evidence="8" type="ORF">KVT40_001335</name>
</gene>
<dbReference type="GO" id="GO:0005886">
    <property type="term" value="C:plasma membrane"/>
    <property type="evidence" value="ECO:0007669"/>
    <property type="project" value="TreeGrafter"/>
</dbReference>
<feature type="transmembrane region" description="Helical" evidence="6">
    <location>
        <begin position="493"/>
        <end position="511"/>
    </location>
</feature>
<name>A0A8K0PH71_9PEZI</name>
<feature type="transmembrane region" description="Helical" evidence="6">
    <location>
        <begin position="92"/>
        <end position="112"/>
    </location>
</feature>
<dbReference type="Pfam" id="PF07690">
    <property type="entry name" value="MFS_1"/>
    <property type="match status" value="1"/>
</dbReference>
<evidence type="ECO:0000256" key="3">
    <source>
        <dbReference type="ARBA" id="ARBA00022692"/>
    </source>
</evidence>
<keyword evidence="9" id="KW-1185">Reference proteome</keyword>
<dbReference type="Gene3D" id="1.20.1250.20">
    <property type="entry name" value="MFS general substrate transporter like domains"/>
    <property type="match status" value="1"/>
</dbReference>
<keyword evidence="3 6" id="KW-0812">Transmembrane</keyword>
<accession>A0A8K0PH71</accession>
<evidence type="ECO:0000256" key="1">
    <source>
        <dbReference type="ARBA" id="ARBA00004141"/>
    </source>
</evidence>
<protein>
    <recommendedName>
        <fullName evidence="7">Major facilitator superfamily (MFS) profile domain-containing protein</fullName>
    </recommendedName>
</protein>
<proteinExistence type="predicted"/>
<keyword evidence="2" id="KW-0813">Transport</keyword>
<dbReference type="Proteomes" id="UP000809789">
    <property type="component" value="Unassembled WGS sequence"/>
</dbReference>
<dbReference type="InterPro" id="IPR036259">
    <property type="entry name" value="MFS_trans_sf"/>
</dbReference>
<feature type="transmembrane region" description="Helical" evidence="6">
    <location>
        <begin position="427"/>
        <end position="445"/>
    </location>
</feature>
<reference evidence="8" key="1">
    <citation type="submission" date="2021-07" db="EMBL/GenBank/DDBJ databases">
        <title>Elsinoe batatas strain:CRI-CJ2 Genome sequencing and assembly.</title>
        <authorList>
            <person name="Huang L."/>
        </authorList>
    </citation>
    <scope>NUCLEOTIDE SEQUENCE</scope>
    <source>
        <strain evidence="8">CRI-CJ2</strain>
    </source>
</reference>
<dbReference type="SUPFAM" id="SSF103473">
    <property type="entry name" value="MFS general substrate transporter"/>
    <property type="match status" value="1"/>
</dbReference>
<feature type="transmembrane region" description="Helical" evidence="6">
    <location>
        <begin position="159"/>
        <end position="176"/>
    </location>
</feature>
<feature type="transmembrane region" description="Helical" evidence="6">
    <location>
        <begin position="124"/>
        <end position="147"/>
    </location>
</feature>
<dbReference type="PANTHER" id="PTHR23502:SF51">
    <property type="entry name" value="QUINIDINE RESISTANCE PROTEIN 1-RELATED"/>
    <property type="match status" value="1"/>
</dbReference>
<evidence type="ECO:0000256" key="4">
    <source>
        <dbReference type="ARBA" id="ARBA00022989"/>
    </source>
</evidence>
<feature type="domain" description="Major facilitator superfamily (MFS) profile" evidence="7">
    <location>
        <begin position="93"/>
        <end position="542"/>
    </location>
</feature>
<comment type="subcellular location">
    <subcellularLocation>
        <location evidence="1">Membrane</location>
        <topology evidence="1">Multi-pass membrane protein</topology>
    </subcellularLocation>
</comment>
<organism evidence="8 9">
    <name type="scientific">Elsinoe batatas</name>
    <dbReference type="NCBI Taxonomy" id="2601811"/>
    <lineage>
        <taxon>Eukaryota</taxon>
        <taxon>Fungi</taxon>
        <taxon>Dikarya</taxon>
        <taxon>Ascomycota</taxon>
        <taxon>Pezizomycotina</taxon>
        <taxon>Dothideomycetes</taxon>
        <taxon>Dothideomycetidae</taxon>
        <taxon>Myriangiales</taxon>
        <taxon>Elsinoaceae</taxon>
        <taxon>Elsinoe</taxon>
    </lineage>
</organism>
<dbReference type="PROSITE" id="PS50850">
    <property type="entry name" value="MFS"/>
    <property type="match status" value="1"/>
</dbReference>
<feature type="transmembrane region" description="Helical" evidence="6">
    <location>
        <begin position="517"/>
        <end position="538"/>
    </location>
</feature>
<evidence type="ECO:0000313" key="9">
    <source>
        <dbReference type="Proteomes" id="UP000809789"/>
    </source>
</evidence>
<comment type="caution">
    <text evidence="8">The sequence shown here is derived from an EMBL/GenBank/DDBJ whole genome shotgun (WGS) entry which is preliminary data.</text>
</comment>
<evidence type="ECO:0000256" key="6">
    <source>
        <dbReference type="SAM" id="Phobius"/>
    </source>
</evidence>
<feature type="transmembrane region" description="Helical" evidence="6">
    <location>
        <begin position="334"/>
        <end position="350"/>
    </location>
</feature>